<evidence type="ECO:0000259" key="3">
    <source>
        <dbReference type="Pfam" id="PF07695"/>
    </source>
</evidence>
<feature type="domain" description="7TM-DISM receptor extracellular" evidence="3">
    <location>
        <begin position="228"/>
        <end position="424"/>
    </location>
</feature>
<keyword evidence="4" id="KW-0418">Kinase</keyword>
<comment type="caution">
    <text evidence="4">The sequence shown here is derived from an EMBL/GenBank/DDBJ whole genome shotgun (WGS) entry which is preliminary data.</text>
</comment>
<evidence type="ECO:0000313" key="5">
    <source>
        <dbReference type="Proteomes" id="UP000294684"/>
    </source>
</evidence>
<dbReference type="GO" id="GO:0016020">
    <property type="term" value="C:membrane"/>
    <property type="evidence" value="ECO:0007669"/>
    <property type="project" value="InterPro"/>
</dbReference>
<evidence type="ECO:0000313" key="4">
    <source>
        <dbReference type="EMBL" id="TDY67984.1"/>
    </source>
</evidence>
<dbReference type="EMBL" id="SORO01000003">
    <property type="protein sequence ID" value="TDY67984.1"/>
    <property type="molecule type" value="Genomic_DNA"/>
</dbReference>
<keyword evidence="1" id="KW-0812">Transmembrane</keyword>
<dbReference type="InterPro" id="IPR050640">
    <property type="entry name" value="Bact_2-comp_sensor_kinase"/>
</dbReference>
<dbReference type="SUPFAM" id="SSF49785">
    <property type="entry name" value="Galactose-binding domain-like"/>
    <property type="match status" value="1"/>
</dbReference>
<protein>
    <submittedName>
        <fullName evidence="4">Histidine kinase</fullName>
    </submittedName>
</protein>
<feature type="transmembrane region" description="Helical" evidence="1">
    <location>
        <begin position="226"/>
        <end position="249"/>
    </location>
</feature>
<dbReference type="Pfam" id="PF07695">
    <property type="entry name" value="7TMR-DISM_7TM"/>
    <property type="match status" value="1"/>
</dbReference>
<organism evidence="4 5">
    <name type="scientific">Leptospira meyeri</name>
    <dbReference type="NCBI Taxonomy" id="29508"/>
    <lineage>
        <taxon>Bacteria</taxon>
        <taxon>Pseudomonadati</taxon>
        <taxon>Spirochaetota</taxon>
        <taxon>Spirochaetia</taxon>
        <taxon>Leptospirales</taxon>
        <taxon>Leptospiraceae</taxon>
        <taxon>Leptospira</taxon>
    </lineage>
</organism>
<feature type="transmembrane region" description="Helical" evidence="1">
    <location>
        <begin position="261"/>
        <end position="282"/>
    </location>
</feature>
<dbReference type="GO" id="GO:0000155">
    <property type="term" value="F:phosphorelay sensor kinase activity"/>
    <property type="evidence" value="ECO:0007669"/>
    <property type="project" value="InterPro"/>
</dbReference>
<sequence>MLNFLIQSRLKIFYLNPRISRRVIDHTQKLFVIFLLISCQSNATDNSLPKAKAGKMLITEGIFQNHTFIKLDGEWDFYYQKLLNAEEIKKNKLTLEKDTLILPGFWNEIKREGKVYSPQSYSTFHLHLTLPKSFIHGQFSFYIPHAFTTYRMYLNDVLISENGTVGSSEIETREYWLPKIVFFTPTSEEIEIILQVANYKSLNAGFRQSIEFGTQESMIRTKQVRLALDIFLIASLFVISLYHFTLYLLKKNDQSLLYFSLYSFVSMVYKFTSGEFFLLILFPDFEWRWLIKIFFLSVYLTFPFFLSFIGKVFPNEIGNKPNYIFQFIFFSFSLFVLFSESTWIEETLFPAEITMLFCCIYVIWILSKAVINKRENAAGFLLGFLFLFITALNDILFEKNIIKTEVYGPLGTFVLFFSQSFFLSKKYSKLYTTVEKQKLELEQTVSLKENIYRANILSKRMELELYKKTIQPHFLMNSLSAIRYWVSESPEKSAEILDSLVGELRIILKVASKQLIPIGEEIKLCKYHIGVMKLRTEKEYRFRTFGIDPKEEFPPLIFHTLIENAFTHEDSIKAKLSFIILKKNIKKEEKFFSVYCFIVYNHCKSNEPEVSKSGSGTGLEYVRLRLEESYSGKWSLQHGKSKKGYRVLIQIQIH</sequence>
<keyword evidence="1" id="KW-0472">Membrane</keyword>
<evidence type="ECO:0000256" key="1">
    <source>
        <dbReference type="SAM" id="Phobius"/>
    </source>
</evidence>
<proteinExistence type="predicted"/>
<dbReference type="InterPro" id="IPR010559">
    <property type="entry name" value="Sig_transdc_His_kin_internal"/>
</dbReference>
<dbReference type="PANTHER" id="PTHR34220">
    <property type="entry name" value="SENSOR HISTIDINE KINASE YPDA"/>
    <property type="match status" value="1"/>
</dbReference>
<dbReference type="PANTHER" id="PTHR34220:SF7">
    <property type="entry name" value="SENSOR HISTIDINE KINASE YPDA"/>
    <property type="match status" value="1"/>
</dbReference>
<evidence type="ECO:0000259" key="2">
    <source>
        <dbReference type="Pfam" id="PF06580"/>
    </source>
</evidence>
<keyword evidence="1" id="KW-1133">Transmembrane helix</keyword>
<feature type="transmembrane region" description="Helical" evidence="1">
    <location>
        <begin position="377"/>
        <end position="397"/>
    </location>
</feature>
<keyword evidence="4" id="KW-0808">Transferase</keyword>
<reference evidence="4 5" key="1">
    <citation type="submission" date="2019-03" db="EMBL/GenBank/DDBJ databases">
        <title>Genomic Encyclopedia of Archaeal and Bacterial Type Strains, Phase II (KMG-II): from individual species to whole genera.</title>
        <authorList>
            <person name="Goeker M."/>
        </authorList>
    </citation>
    <scope>NUCLEOTIDE SEQUENCE [LARGE SCALE GENOMIC DNA]</scope>
    <source>
        <strain evidence="4 5">DSM 21537</strain>
    </source>
</reference>
<dbReference type="Pfam" id="PF06580">
    <property type="entry name" value="His_kinase"/>
    <property type="match status" value="1"/>
</dbReference>
<dbReference type="InterPro" id="IPR008979">
    <property type="entry name" value="Galactose-bd-like_sf"/>
</dbReference>
<feature type="transmembrane region" description="Helical" evidence="1">
    <location>
        <begin position="406"/>
        <end position="423"/>
    </location>
</feature>
<dbReference type="InterPro" id="IPR011623">
    <property type="entry name" value="7TMR_DISM_rcpt_extracell_dom1"/>
</dbReference>
<dbReference type="STRING" id="1193051.LEP1GSC017_0762"/>
<name>A0A4V3HHY3_LEPME</name>
<gene>
    <name evidence="4" type="ORF">CLV96_3540</name>
</gene>
<feature type="transmembrane region" description="Helical" evidence="1">
    <location>
        <begin position="289"/>
        <end position="310"/>
    </location>
</feature>
<dbReference type="AlphaFoldDB" id="A0A4V3HHY3"/>
<keyword evidence="5" id="KW-1185">Reference proteome</keyword>
<feature type="transmembrane region" description="Helical" evidence="1">
    <location>
        <begin position="351"/>
        <end position="371"/>
    </location>
</feature>
<feature type="transmembrane region" description="Helical" evidence="1">
    <location>
        <begin position="322"/>
        <end position="339"/>
    </location>
</feature>
<dbReference type="Proteomes" id="UP000294684">
    <property type="component" value="Unassembled WGS sequence"/>
</dbReference>
<dbReference type="Gene3D" id="2.60.120.260">
    <property type="entry name" value="Galactose-binding domain-like"/>
    <property type="match status" value="1"/>
</dbReference>
<accession>A0A4V3HHY3</accession>
<feature type="domain" description="Signal transduction histidine kinase internal region" evidence="2">
    <location>
        <begin position="461"/>
        <end position="538"/>
    </location>
</feature>